<comment type="caution">
    <text evidence="1">The sequence shown here is derived from an EMBL/GenBank/DDBJ whole genome shotgun (WGS) entry which is preliminary data.</text>
</comment>
<sequence length="199" mass="22061">MSDLNEISSAIIICYISLNRDTLALFLYQLRTPSDGDPPHSLQLVEADIILNVKFEVGCPDITFSISDSWPVISTSLLELYHHTRDSGTSNSTNQAIDVPSLILMFIAAVLNWPDMAPYFCTSRQLEEVMSILVGIWTSEGESKMNGCFPRAVGLCSARACKRRVGTTRIQIIGFFIAHLDTNHHTAPILSPTQHSLDH</sequence>
<protein>
    <submittedName>
        <fullName evidence="1">Uncharacterized protein</fullName>
    </submittedName>
</protein>
<organism evidence="1 2">
    <name type="scientific">Mycena alexandri</name>
    <dbReference type="NCBI Taxonomy" id="1745969"/>
    <lineage>
        <taxon>Eukaryota</taxon>
        <taxon>Fungi</taxon>
        <taxon>Dikarya</taxon>
        <taxon>Basidiomycota</taxon>
        <taxon>Agaricomycotina</taxon>
        <taxon>Agaricomycetes</taxon>
        <taxon>Agaricomycetidae</taxon>
        <taxon>Agaricales</taxon>
        <taxon>Marasmiineae</taxon>
        <taxon>Mycenaceae</taxon>
        <taxon>Mycena</taxon>
    </lineage>
</organism>
<evidence type="ECO:0000313" key="2">
    <source>
        <dbReference type="Proteomes" id="UP001218188"/>
    </source>
</evidence>
<dbReference type="AlphaFoldDB" id="A0AAD6SBX4"/>
<gene>
    <name evidence="1" type="ORF">C8F04DRAFT_182028</name>
</gene>
<keyword evidence="2" id="KW-1185">Reference proteome</keyword>
<evidence type="ECO:0000313" key="1">
    <source>
        <dbReference type="EMBL" id="KAJ7023455.1"/>
    </source>
</evidence>
<name>A0AAD6SBX4_9AGAR</name>
<dbReference type="EMBL" id="JARJCM010000188">
    <property type="protein sequence ID" value="KAJ7023455.1"/>
    <property type="molecule type" value="Genomic_DNA"/>
</dbReference>
<proteinExistence type="predicted"/>
<reference evidence="1" key="1">
    <citation type="submission" date="2023-03" db="EMBL/GenBank/DDBJ databases">
        <title>Massive genome expansion in bonnet fungi (Mycena s.s.) driven by repeated elements and novel gene families across ecological guilds.</title>
        <authorList>
            <consortium name="Lawrence Berkeley National Laboratory"/>
            <person name="Harder C.B."/>
            <person name="Miyauchi S."/>
            <person name="Viragh M."/>
            <person name="Kuo A."/>
            <person name="Thoen E."/>
            <person name="Andreopoulos B."/>
            <person name="Lu D."/>
            <person name="Skrede I."/>
            <person name="Drula E."/>
            <person name="Henrissat B."/>
            <person name="Morin E."/>
            <person name="Kohler A."/>
            <person name="Barry K."/>
            <person name="LaButti K."/>
            <person name="Morin E."/>
            <person name="Salamov A."/>
            <person name="Lipzen A."/>
            <person name="Mereny Z."/>
            <person name="Hegedus B."/>
            <person name="Baldrian P."/>
            <person name="Stursova M."/>
            <person name="Weitz H."/>
            <person name="Taylor A."/>
            <person name="Grigoriev I.V."/>
            <person name="Nagy L.G."/>
            <person name="Martin F."/>
            <person name="Kauserud H."/>
        </authorList>
    </citation>
    <scope>NUCLEOTIDE SEQUENCE</scope>
    <source>
        <strain evidence="1">CBHHK200</strain>
    </source>
</reference>
<dbReference type="Proteomes" id="UP001218188">
    <property type="component" value="Unassembled WGS sequence"/>
</dbReference>
<accession>A0AAD6SBX4</accession>